<name>A0A9P8UZW1_9PEZI</name>
<protein>
    <submittedName>
        <fullName evidence="3">Esterase</fullName>
    </submittedName>
</protein>
<evidence type="ECO:0000259" key="2">
    <source>
        <dbReference type="Pfam" id="PF07859"/>
    </source>
</evidence>
<dbReference type="InterPro" id="IPR050300">
    <property type="entry name" value="GDXG_lipolytic_enzyme"/>
</dbReference>
<evidence type="ECO:0000256" key="1">
    <source>
        <dbReference type="ARBA" id="ARBA00022801"/>
    </source>
</evidence>
<dbReference type="RefSeq" id="XP_045965301.1">
    <property type="nucleotide sequence ID" value="XM_046099357.1"/>
</dbReference>
<dbReference type="EMBL" id="JAGPXC010000001">
    <property type="protein sequence ID" value="KAH6661170.1"/>
    <property type="molecule type" value="Genomic_DNA"/>
</dbReference>
<dbReference type="InterPro" id="IPR013094">
    <property type="entry name" value="AB_hydrolase_3"/>
</dbReference>
<dbReference type="SUPFAM" id="SSF53474">
    <property type="entry name" value="alpha/beta-Hydrolases"/>
    <property type="match status" value="1"/>
</dbReference>
<dbReference type="AlphaFoldDB" id="A0A9P8UZW1"/>
<feature type="domain" description="Alpha/beta hydrolase fold-3" evidence="2">
    <location>
        <begin position="111"/>
        <end position="330"/>
    </location>
</feature>
<proteinExistence type="predicted"/>
<keyword evidence="4" id="KW-1185">Reference proteome</keyword>
<sequence length="357" mass="40324">MPPATSSQPPILIEQPLLNSIPPELAARFDPTFLEYWNKYNVGRLVTHQVPIEEYRRDPQKYTIAYGREIVDTGDLIITEEKCPVDGGEITVRIFQPCLTGPEQDPRPVYINYHGGGWVFGGLANDNDFCKRLALEVGCVVFDIDYRLAPEFKFPIPLDDCWVALNWIRNEKSKQFNLDLQNMAVGGSSAGAHLAAIVAHMCRNEAIPLAFQLLGVPVCDLHVFTPEGELKEDCPYNSQREMYYTQPLPVERLQFFHRHFLGNPRPAELENSWKVSPIRSPDFTGLAPALILVAEMDPLRDEGKAYGKKMNDAGSRAEVIQVQGVPHSFMQMDAILEGAKLYNRESIRALRQAFHLD</sequence>
<dbReference type="Proteomes" id="UP000758603">
    <property type="component" value="Unassembled WGS sequence"/>
</dbReference>
<evidence type="ECO:0000313" key="4">
    <source>
        <dbReference type="Proteomes" id="UP000758603"/>
    </source>
</evidence>
<dbReference type="PANTHER" id="PTHR48081:SF8">
    <property type="entry name" value="ALPHA_BETA HYDROLASE FOLD-3 DOMAIN-CONTAINING PROTEIN-RELATED"/>
    <property type="match status" value="1"/>
</dbReference>
<dbReference type="Gene3D" id="3.40.50.1820">
    <property type="entry name" value="alpha/beta hydrolase"/>
    <property type="match status" value="1"/>
</dbReference>
<dbReference type="OrthoDB" id="408631at2759"/>
<accession>A0A9P8UZW1</accession>
<dbReference type="Pfam" id="PF07859">
    <property type="entry name" value="Abhydrolase_3"/>
    <property type="match status" value="1"/>
</dbReference>
<comment type="caution">
    <text evidence="3">The sequence shown here is derived from an EMBL/GenBank/DDBJ whole genome shotgun (WGS) entry which is preliminary data.</text>
</comment>
<reference evidence="3" key="1">
    <citation type="journal article" date="2021" name="Nat. Commun.">
        <title>Genetic determinants of endophytism in the Arabidopsis root mycobiome.</title>
        <authorList>
            <person name="Mesny F."/>
            <person name="Miyauchi S."/>
            <person name="Thiergart T."/>
            <person name="Pickel B."/>
            <person name="Atanasova L."/>
            <person name="Karlsson M."/>
            <person name="Huettel B."/>
            <person name="Barry K.W."/>
            <person name="Haridas S."/>
            <person name="Chen C."/>
            <person name="Bauer D."/>
            <person name="Andreopoulos W."/>
            <person name="Pangilinan J."/>
            <person name="LaButti K."/>
            <person name="Riley R."/>
            <person name="Lipzen A."/>
            <person name="Clum A."/>
            <person name="Drula E."/>
            <person name="Henrissat B."/>
            <person name="Kohler A."/>
            <person name="Grigoriev I.V."/>
            <person name="Martin F.M."/>
            <person name="Hacquard S."/>
        </authorList>
    </citation>
    <scope>NUCLEOTIDE SEQUENCE</scope>
    <source>
        <strain evidence="3">MPI-SDFR-AT-0073</strain>
    </source>
</reference>
<keyword evidence="1" id="KW-0378">Hydrolase</keyword>
<evidence type="ECO:0000313" key="3">
    <source>
        <dbReference type="EMBL" id="KAH6661170.1"/>
    </source>
</evidence>
<gene>
    <name evidence="3" type="ORF">BKA67DRAFT_531238</name>
</gene>
<dbReference type="GeneID" id="70128249"/>
<dbReference type="GO" id="GO:0016787">
    <property type="term" value="F:hydrolase activity"/>
    <property type="evidence" value="ECO:0007669"/>
    <property type="project" value="UniProtKB-KW"/>
</dbReference>
<organism evidence="3 4">
    <name type="scientific">Truncatella angustata</name>
    <dbReference type="NCBI Taxonomy" id="152316"/>
    <lineage>
        <taxon>Eukaryota</taxon>
        <taxon>Fungi</taxon>
        <taxon>Dikarya</taxon>
        <taxon>Ascomycota</taxon>
        <taxon>Pezizomycotina</taxon>
        <taxon>Sordariomycetes</taxon>
        <taxon>Xylariomycetidae</taxon>
        <taxon>Amphisphaeriales</taxon>
        <taxon>Sporocadaceae</taxon>
        <taxon>Truncatella</taxon>
    </lineage>
</organism>
<dbReference type="InterPro" id="IPR029058">
    <property type="entry name" value="AB_hydrolase_fold"/>
</dbReference>
<dbReference type="PANTHER" id="PTHR48081">
    <property type="entry name" value="AB HYDROLASE SUPERFAMILY PROTEIN C4A8.06C"/>
    <property type="match status" value="1"/>
</dbReference>